<proteinExistence type="predicted"/>
<organism evidence="1 2">
    <name type="scientific">Herbidospora galbida</name>
    <dbReference type="NCBI Taxonomy" id="2575442"/>
    <lineage>
        <taxon>Bacteria</taxon>
        <taxon>Bacillati</taxon>
        <taxon>Actinomycetota</taxon>
        <taxon>Actinomycetes</taxon>
        <taxon>Streptosporangiales</taxon>
        <taxon>Streptosporangiaceae</taxon>
        <taxon>Herbidospora</taxon>
    </lineage>
</organism>
<evidence type="ECO:0008006" key="3">
    <source>
        <dbReference type="Google" id="ProtNLM"/>
    </source>
</evidence>
<dbReference type="Pfam" id="PF02810">
    <property type="entry name" value="SEC-C"/>
    <property type="match status" value="1"/>
</dbReference>
<dbReference type="InterPro" id="IPR004027">
    <property type="entry name" value="SEC_C_motif"/>
</dbReference>
<evidence type="ECO:0000313" key="1">
    <source>
        <dbReference type="EMBL" id="TKK84050.1"/>
    </source>
</evidence>
<dbReference type="OrthoDB" id="3343588at2"/>
<keyword evidence="2" id="KW-1185">Reference proteome</keyword>
<name>A0A4U3M6D5_9ACTN</name>
<reference evidence="1 2" key="1">
    <citation type="submission" date="2019-04" db="EMBL/GenBank/DDBJ databases">
        <title>Herbidospora sp. NEAU-GS14.nov., a novel actinomycete isolated from soil.</title>
        <authorList>
            <person name="Han L."/>
        </authorList>
    </citation>
    <scope>NUCLEOTIDE SEQUENCE [LARGE SCALE GENOMIC DNA]</scope>
    <source>
        <strain evidence="1 2">NEAU-GS14</strain>
    </source>
</reference>
<dbReference type="EMBL" id="SZQA01000038">
    <property type="protein sequence ID" value="TKK84050.1"/>
    <property type="molecule type" value="Genomic_DNA"/>
</dbReference>
<accession>A0A4U3M6D5</accession>
<dbReference type="SUPFAM" id="SSF103642">
    <property type="entry name" value="Sec-C motif"/>
    <property type="match status" value="1"/>
</dbReference>
<gene>
    <name evidence="1" type="ORF">FDA94_31485</name>
</gene>
<evidence type="ECO:0000313" key="2">
    <source>
        <dbReference type="Proteomes" id="UP000308705"/>
    </source>
</evidence>
<dbReference type="Proteomes" id="UP000308705">
    <property type="component" value="Unassembled WGS sequence"/>
</dbReference>
<dbReference type="AlphaFoldDB" id="A0A4U3M6D5"/>
<sequence length="56" mass="5775">MTRAVRGNLLAARRRGQSGGVTAGQRQGYGALDRNAPCACGAGKKYKRCHGAPTTG</sequence>
<dbReference type="RefSeq" id="WP_137250697.1">
    <property type="nucleotide sequence ID" value="NZ_SZQA01000038.1"/>
</dbReference>
<protein>
    <recommendedName>
        <fullName evidence="3">SEC-C domain-containing protein</fullName>
    </recommendedName>
</protein>
<dbReference type="Gene3D" id="3.10.450.50">
    <property type="match status" value="1"/>
</dbReference>
<comment type="caution">
    <text evidence="1">The sequence shown here is derived from an EMBL/GenBank/DDBJ whole genome shotgun (WGS) entry which is preliminary data.</text>
</comment>